<proteinExistence type="predicted"/>
<protein>
    <submittedName>
        <fullName evidence="1">Uncharacterized protein</fullName>
    </submittedName>
</protein>
<dbReference type="Proteomes" id="UP000735302">
    <property type="component" value="Unassembled WGS sequence"/>
</dbReference>
<sequence>MIGSETILFSWEEGGWVTALSRFEVLILQPGLLHCRSEGGKQCRSERVTPGAATATTSAATSAHLEPDIKRLHFQTQTPIHPGQGKVNMSRGRIEILPPPHTEHVPTSARPSVQRDLNLVHAPTAARALSLLI</sequence>
<evidence type="ECO:0000313" key="2">
    <source>
        <dbReference type="Proteomes" id="UP000735302"/>
    </source>
</evidence>
<dbReference type="EMBL" id="BLXT01008200">
    <property type="protein sequence ID" value="GFO46632.1"/>
    <property type="molecule type" value="Genomic_DNA"/>
</dbReference>
<evidence type="ECO:0000313" key="1">
    <source>
        <dbReference type="EMBL" id="GFO46632.1"/>
    </source>
</evidence>
<name>A0AAV4DQT0_9GAST</name>
<keyword evidence="2" id="KW-1185">Reference proteome</keyword>
<accession>A0AAV4DQT0</accession>
<comment type="caution">
    <text evidence="1">The sequence shown here is derived from an EMBL/GenBank/DDBJ whole genome shotgun (WGS) entry which is preliminary data.</text>
</comment>
<reference evidence="1 2" key="1">
    <citation type="journal article" date="2021" name="Elife">
        <title>Chloroplast acquisition without the gene transfer in kleptoplastic sea slugs, Plakobranchus ocellatus.</title>
        <authorList>
            <person name="Maeda T."/>
            <person name="Takahashi S."/>
            <person name="Yoshida T."/>
            <person name="Shimamura S."/>
            <person name="Takaki Y."/>
            <person name="Nagai Y."/>
            <person name="Toyoda A."/>
            <person name="Suzuki Y."/>
            <person name="Arimoto A."/>
            <person name="Ishii H."/>
            <person name="Satoh N."/>
            <person name="Nishiyama T."/>
            <person name="Hasebe M."/>
            <person name="Maruyama T."/>
            <person name="Minagawa J."/>
            <person name="Obokata J."/>
            <person name="Shigenobu S."/>
        </authorList>
    </citation>
    <scope>NUCLEOTIDE SEQUENCE [LARGE SCALE GENOMIC DNA]</scope>
</reference>
<gene>
    <name evidence="1" type="ORF">PoB_007313700</name>
</gene>
<dbReference type="AlphaFoldDB" id="A0AAV4DQT0"/>
<organism evidence="1 2">
    <name type="scientific">Plakobranchus ocellatus</name>
    <dbReference type="NCBI Taxonomy" id="259542"/>
    <lineage>
        <taxon>Eukaryota</taxon>
        <taxon>Metazoa</taxon>
        <taxon>Spiralia</taxon>
        <taxon>Lophotrochozoa</taxon>
        <taxon>Mollusca</taxon>
        <taxon>Gastropoda</taxon>
        <taxon>Heterobranchia</taxon>
        <taxon>Euthyneura</taxon>
        <taxon>Panpulmonata</taxon>
        <taxon>Sacoglossa</taxon>
        <taxon>Placobranchoidea</taxon>
        <taxon>Plakobranchidae</taxon>
        <taxon>Plakobranchus</taxon>
    </lineage>
</organism>